<name>A0A838Y704_9GAMM</name>
<evidence type="ECO:0000256" key="2">
    <source>
        <dbReference type="ARBA" id="ARBA00022692"/>
    </source>
</evidence>
<dbReference type="Pfam" id="PF13664">
    <property type="entry name" value="DUF4149"/>
    <property type="match status" value="1"/>
</dbReference>
<keyword evidence="2 5" id="KW-0812">Transmembrane</keyword>
<dbReference type="AlphaFoldDB" id="A0A838Y704"/>
<dbReference type="Proteomes" id="UP000551848">
    <property type="component" value="Unassembled WGS sequence"/>
</dbReference>
<evidence type="ECO:0000256" key="3">
    <source>
        <dbReference type="ARBA" id="ARBA00022989"/>
    </source>
</evidence>
<accession>A0A838Y704</accession>
<feature type="transmembrane region" description="Helical" evidence="5">
    <location>
        <begin position="91"/>
        <end position="116"/>
    </location>
</feature>
<evidence type="ECO:0000259" key="6">
    <source>
        <dbReference type="Pfam" id="PF13664"/>
    </source>
</evidence>
<dbReference type="InterPro" id="IPR025423">
    <property type="entry name" value="TMEM205-like"/>
</dbReference>
<feature type="domain" description="TMEM205-like" evidence="6">
    <location>
        <begin position="2"/>
        <end position="84"/>
    </location>
</feature>
<comment type="caution">
    <text evidence="7">The sequence shown here is derived from an EMBL/GenBank/DDBJ whole genome shotgun (WGS) entry which is preliminary data.</text>
</comment>
<reference evidence="7 8" key="1">
    <citation type="submission" date="2020-06" db="EMBL/GenBank/DDBJ databases">
        <title>Dysbiosis in marine aquaculture revealed through microbiome analysis: reverse ecology for environmental sustainability.</title>
        <authorList>
            <person name="Haro-Moreno J.M."/>
            <person name="Coutinho F.H."/>
            <person name="Zaragoza-Solas A."/>
            <person name="Picazo A."/>
            <person name="Almagro-Moreno S."/>
            <person name="Lopez-Perez M."/>
        </authorList>
    </citation>
    <scope>NUCLEOTIDE SEQUENCE [LARGE SCALE GENOMIC DNA]</scope>
    <source>
        <strain evidence="7">MCMED-G41</strain>
    </source>
</reference>
<keyword evidence="4 5" id="KW-0472">Membrane</keyword>
<evidence type="ECO:0000313" key="8">
    <source>
        <dbReference type="Proteomes" id="UP000551848"/>
    </source>
</evidence>
<proteinExistence type="predicted"/>
<organism evidence="7 8">
    <name type="scientific">SAR86 cluster bacterium</name>
    <dbReference type="NCBI Taxonomy" id="2030880"/>
    <lineage>
        <taxon>Bacteria</taxon>
        <taxon>Pseudomonadati</taxon>
        <taxon>Pseudomonadota</taxon>
        <taxon>Gammaproteobacteria</taxon>
        <taxon>SAR86 cluster</taxon>
    </lineage>
</organism>
<gene>
    <name evidence="7" type="ORF">H2072_03285</name>
</gene>
<feature type="transmembrane region" description="Helical" evidence="5">
    <location>
        <begin position="36"/>
        <end position="54"/>
    </location>
</feature>
<comment type="subcellular location">
    <subcellularLocation>
        <location evidence="1">Membrane</location>
    </subcellularLocation>
</comment>
<dbReference type="EMBL" id="JACETL010000036">
    <property type="protein sequence ID" value="MBA4692749.1"/>
    <property type="molecule type" value="Genomic_DNA"/>
</dbReference>
<evidence type="ECO:0000256" key="1">
    <source>
        <dbReference type="ARBA" id="ARBA00004370"/>
    </source>
</evidence>
<feature type="transmembrane region" description="Helical" evidence="5">
    <location>
        <begin position="60"/>
        <end position="79"/>
    </location>
</feature>
<evidence type="ECO:0000256" key="5">
    <source>
        <dbReference type="SAM" id="Phobius"/>
    </source>
</evidence>
<evidence type="ECO:0000313" key="7">
    <source>
        <dbReference type="EMBL" id="MBA4692749.1"/>
    </source>
</evidence>
<dbReference type="GO" id="GO:0016020">
    <property type="term" value="C:membrane"/>
    <property type="evidence" value="ECO:0007669"/>
    <property type="project" value="UniProtKB-SubCell"/>
</dbReference>
<keyword evidence="3 5" id="KW-1133">Transmembrane helix</keyword>
<evidence type="ECO:0000256" key="4">
    <source>
        <dbReference type="ARBA" id="ARBA00023136"/>
    </source>
</evidence>
<protein>
    <submittedName>
        <fullName evidence="7">DUF4149 domain-containing protein</fullName>
    </submittedName>
</protein>
<sequence>MAGVIFCHLILTTPIIFKTLDEDSASRFLRAIFPRYYALLFLLSLPATLILYFQDSQLSWWIGFNISAHALLGLIGIPITNAAKDRGWETIFSFSHGFSVYCTIVIFVLSIIQFFINFD</sequence>